<dbReference type="InterPro" id="IPR051092">
    <property type="entry name" value="FYVE_RhoGEF_PH"/>
</dbReference>
<evidence type="ECO:0000256" key="3">
    <source>
        <dbReference type="SAM" id="MobiDB-lite"/>
    </source>
</evidence>
<dbReference type="GO" id="GO:0005085">
    <property type="term" value="F:guanyl-nucleotide exchange factor activity"/>
    <property type="evidence" value="ECO:0007669"/>
    <property type="project" value="InterPro"/>
</dbReference>
<dbReference type="GO" id="GO:0005737">
    <property type="term" value="C:cytoplasm"/>
    <property type="evidence" value="ECO:0007669"/>
    <property type="project" value="TreeGrafter"/>
</dbReference>
<feature type="compositionally biased region" description="Basic and acidic residues" evidence="3">
    <location>
        <begin position="109"/>
        <end position="128"/>
    </location>
</feature>
<feature type="region of interest" description="Disordered" evidence="3">
    <location>
        <begin position="254"/>
        <end position="283"/>
    </location>
</feature>
<dbReference type="GO" id="GO:0035556">
    <property type="term" value="P:intracellular signal transduction"/>
    <property type="evidence" value="ECO:0007669"/>
    <property type="project" value="InterPro"/>
</dbReference>
<proteinExistence type="predicted"/>
<feature type="region of interest" description="Disordered" evidence="3">
    <location>
        <begin position="168"/>
        <end position="193"/>
    </location>
</feature>
<dbReference type="InterPro" id="IPR001331">
    <property type="entry name" value="GDS_CDC24_CS"/>
</dbReference>
<dbReference type="Gene3D" id="1.20.900.10">
    <property type="entry name" value="Dbl homology (DH) domain"/>
    <property type="match status" value="1"/>
</dbReference>
<dbReference type="GeneID" id="91094054"/>
<dbReference type="PROSITE" id="PS50010">
    <property type="entry name" value="DH_2"/>
    <property type="match status" value="1"/>
</dbReference>
<evidence type="ECO:0000313" key="6">
    <source>
        <dbReference type="Proteomes" id="UP001355207"/>
    </source>
</evidence>
<feature type="compositionally biased region" description="Pro residues" evidence="3">
    <location>
        <begin position="261"/>
        <end position="275"/>
    </location>
</feature>
<feature type="region of interest" description="Disordered" evidence="3">
    <location>
        <begin position="717"/>
        <end position="766"/>
    </location>
</feature>
<feature type="compositionally biased region" description="Polar residues" evidence="3">
    <location>
        <begin position="168"/>
        <end position="178"/>
    </location>
</feature>
<dbReference type="SUPFAM" id="SSF48065">
    <property type="entry name" value="DBL homology domain (DH-domain)"/>
    <property type="match status" value="1"/>
</dbReference>
<feature type="compositionally biased region" description="Polar residues" evidence="3">
    <location>
        <begin position="76"/>
        <end position="87"/>
    </location>
</feature>
<dbReference type="SMART" id="SM00325">
    <property type="entry name" value="RhoGEF"/>
    <property type="match status" value="1"/>
</dbReference>
<feature type="compositionally biased region" description="Low complexity" evidence="3">
    <location>
        <begin position="550"/>
        <end position="565"/>
    </location>
</feature>
<name>A0AAX4JUA7_9TREE</name>
<dbReference type="Pfam" id="PF00560">
    <property type="entry name" value="LRR_1"/>
    <property type="match status" value="1"/>
</dbReference>
<feature type="region of interest" description="Disordered" evidence="3">
    <location>
        <begin position="1"/>
        <end position="134"/>
    </location>
</feature>
<dbReference type="SUPFAM" id="SSF52058">
    <property type="entry name" value="L domain-like"/>
    <property type="match status" value="1"/>
</dbReference>
<organism evidence="5 6">
    <name type="scientific">Kwoniella dendrophila CBS 6074</name>
    <dbReference type="NCBI Taxonomy" id="1295534"/>
    <lineage>
        <taxon>Eukaryota</taxon>
        <taxon>Fungi</taxon>
        <taxon>Dikarya</taxon>
        <taxon>Basidiomycota</taxon>
        <taxon>Agaricomycotina</taxon>
        <taxon>Tremellomycetes</taxon>
        <taxon>Tremellales</taxon>
        <taxon>Cryptococcaceae</taxon>
        <taxon>Kwoniella</taxon>
    </lineage>
</organism>
<protein>
    <recommendedName>
        <fullName evidence="4">DH domain-containing protein</fullName>
    </recommendedName>
</protein>
<feature type="compositionally biased region" description="Polar residues" evidence="3">
    <location>
        <begin position="652"/>
        <end position="665"/>
    </location>
</feature>
<feature type="compositionally biased region" description="Polar residues" evidence="3">
    <location>
        <begin position="631"/>
        <end position="641"/>
    </location>
</feature>
<feature type="compositionally biased region" description="Polar residues" evidence="3">
    <location>
        <begin position="15"/>
        <end position="35"/>
    </location>
</feature>
<sequence>MPALPTPLPPTPTPSIHSPTRQNSCQDFKTMSTEQPIAGPSHGWRPYPNPPRHELPPTPPVHDDDDEQHDRRAGSAPSSSINFNEPNMPTRRVQPTRRPASAYPAQTADKPHPPYRKYTDPTPHHRQYDQPTTHQLDVDLDAYSTTEFGTEEGMDEREPTLSFVTTSTLDSTASTPSMGVTYGYRNDSSEGDGKIRMRQTAGRAHAYSSAESSMASGAYSGYGYADQIYNPHPPPLPHLPSNFTTPVEHVGLGISADFPQRTPPVESPSSNPPLSPSHSFTHRPWKRDIVNRLRSNSASSSITTASCSTSDSGPSSSRIPPLDNAFTYTFDSFNSPWEQPPRAEAIAMVDEGRENILNVETIENMGGFSALTVDMIGSFAGVTHLLLPSCGSHIISFLPSLLEILAPSLVALDISDNDLSFLPETLQNCTSLEELNVSGNPLRQIPAWIGDMIALRVLAVDSCGLQCLPAELAQLGGLHTLCVRQNKLVSLPSWLCLLGHLEMLRVDNNPFAAEWVPIVTPILAGPSRLSGPSRKNSHHRHLSINNGIRSPPSMASLTSSLTASSLKDLPGSSVSTADQTWTGTTNSATHSVYQLDSIAEDHTQSSLPPPDQFSQAKSLRKMRSAGALLGSKNNSPTQPTFNNPPPLMNGNLKPNNASKFASLGSSEGRRAASAMGNYQNEQPSVNSRLAAPGLTASSSTKTGKWGFLRKMSMHKLRGDKEKSANMTASASANLQSLPPPPPPPLQHTHTDPIPTLPSRPTINGTRSAMTLPTRSIIGTEAGEFGQISLESPVLSATLPTAGLPTSTSMYGNTGGATSVRGKRRSFLPLDLGPPSINISIPSTSPFIPPLPGFDSLDRLPSATSEGTIATMTASNSRPLAESASGILEDRYAQGLESIKSYLRDLFDLSRPPIEPYGGFEVVGSNDGSYAASSAPSDNLGSPMSGMVAQSTFSSDVRRARRPTLDNQSSRATSVVESDQEFEQSSLSGKKFKNDKSKRAKIVREIYETERTYVRGLGELVSIYVRPSCQPVNPNKSNETIVPASERKIVFGGVESILTIHRDNFLPALEKAVRPLLEGQDDDEGSLSASTAHHVGEVFRTYIAYMKQYSTYINNFDNALSRMKTWSAPSSTPNTPAFSSKSNASPGISAAAVSVGMSAISSISSGPDSVPISGSQMSTSQKKRVKTFLKRCKEHPKHSQINLESYLLLPIQRVPRYKLLLEDLAMCTPPRNDGVRDTLDDALNEIASLASLMNEEKREADSRLRLLSWQQRISKSGPSPLVQPHRRLVLEGPLSLIRLVKKASAFVETESTPFNTSVDLDQTLTTSPSKVVVPVEFIKPELVDRQVMLVLCSDLMVLATQRNEGWEGMVDLFNVLRMATLREPASIVHGNVLRVVDNKSIYYFNGASHENTIQWCRAINSARKR</sequence>
<feature type="region of interest" description="Disordered" evidence="3">
    <location>
        <begin position="601"/>
        <end position="685"/>
    </location>
</feature>
<keyword evidence="2" id="KW-0677">Repeat</keyword>
<feature type="compositionally biased region" description="Polar residues" evidence="3">
    <location>
        <begin position="572"/>
        <end position="584"/>
    </location>
</feature>
<dbReference type="EMBL" id="CP144101">
    <property type="protein sequence ID" value="WWC88473.1"/>
    <property type="molecule type" value="Genomic_DNA"/>
</dbReference>
<evidence type="ECO:0000256" key="2">
    <source>
        <dbReference type="ARBA" id="ARBA00022737"/>
    </source>
</evidence>
<dbReference type="CDD" id="cd00160">
    <property type="entry name" value="RhoGEF"/>
    <property type="match status" value="1"/>
</dbReference>
<feature type="compositionally biased region" description="Pro residues" evidence="3">
    <location>
        <begin position="1"/>
        <end position="13"/>
    </location>
</feature>
<feature type="region of interest" description="Disordered" evidence="3">
    <location>
        <begin position="529"/>
        <end position="584"/>
    </location>
</feature>
<feature type="domain" description="DH" evidence="4">
    <location>
        <begin position="997"/>
        <end position="1255"/>
    </location>
</feature>
<dbReference type="RefSeq" id="XP_066075236.1">
    <property type="nucleotide sequence ID" value="XM_066219139.1"/>
</dbReference>
<feature type="compositionally biased region" description="Low complexity" evidence="3">
    <location>
        <begin position="296"/>
        <end position="317"/>
    </location>
</feature>
<dbReference type="InterPro" id="IPR035899">
    <property type="entry name" value="DBL_dom_sf"/>
</dbReference>
<accession>A0AAX4JUA7</accession>
<dbReference type="PROSITE" id="PS00741">
    <property type="entry name" value="DH_1"/>
    <property type="match status" value="1"/>
</dbReference>
<feature type="compositionally biased region" description="Polar residues" evidence="3">
    <location>
        <begin position="964"/>
        <end position="987"/>
    </location>
</feature>
<dbReference type="Gene3D" id="3.80.10.10">
    <property type="entry name" value="Ribonuclease Inhibitor"/>
    <property type="match status" value="1"/>
</dbReference>
<feature type="compositionally biased region" description="Polar residues" evidence="3">
    <location>
        <begin position="724"/>
        <end position="736"/>
    </location>
</feature>
<dbReference type="InterPro" id="IPR032675">
    <property type="entry name" value="LRR_dom_sf"/>
</dbReference>
<evidence type="ECO:0000259" key="4">
    <source>
        <dbReference type="PROSITE" id="PS50010"/>
    </source>
</evidence>
<keyword evidence="1" id="KW-0433">Leucine-rich repeat</keyword>
<dbReference type="InterPro" id="IPR000219">
    <property type="entry name" value="DH_dom"/>
</dbReference>
<dbReference type="InterPro" id="IPR003591">
    <property type="entry name" value="Leu-rich_rpt_typical-subtyp"/>
</dbReference>
<evidence type="ECO:0000313" key="5">
    <source>
        <dbReference type="EMBL" id="WWC88473.1"/>
    </source>
</evidence>
<feature type="region of interest" description="Disordered" evidence="3">
    <location>
        <begin position="296"/>
        <end position="320"/>
    </location>
</feature>
<dbReference type="SMART" id="SM00369">
    <property type="entry name" value="LRR_TYP"/>
    <property type="match status" value="3"/>
</dbReference>
<dbReference type="InterPro" id="IPR001611">
    <property type="entry name" value="Leu-rich_rpt"/>
</dbReference>
<dbReference type="PANTHER" id="PTHR12673">
    <property type="entry name" value="FACIOGENITAL DYSPLASIA PROTEIN"/>
    <property type="match status" value="1"/>
</dbReference>
<keyword evidence="6" id="KW-1185">Reference proteome</keyword>
<evidence type="ECO:0000256" key="1">
    <source>
        <dbReference type="ARBA" id="ARBA00022614"/>
    </source>
</evidence>
<dbReference type="Gene3D" id="2.30.29.30">
    <property type="entry name" value="Pleckstrin-homology domain (PH domain)/Phosphotyrosine-binding domain (PTB)"/>
    <property type="match status" value="1"/>
</dbReference>
<feature type="compositionally biased region" description="Polar residues" evidence="3">
    <location>
        <begin position="676"/>
        <end position="685"/>
    </location>
</feature>
<dbReference type="SMART" id="SM00364">
    <property type="entry name" value="LRR_BAC"/>
    <property type="match status" value="3"/>
</dbReference>
<dbReference type="PANTHER" id="PTHR12673:SF270">
    <property type="entry name" value="FYVE-TYPE DOMAIN-CONTAINING PROTEIN"/>
    <property type="match status" value="1"/>
</dbReference>
<reference evidence="5 6" key="1">
    <citation type="submission" date="2024-01" db="EMBL/GenBank/DDBJ databases">
        <title>Comparative genomics of Cryptococcus and Kwoniella reveals pathogenesis evolution and contrasting modes of karyotype evolution via chromosome fusion or intercentromeric recombination.</title>
        <authorList>
            <person name="Coelho M.A."/>
            <person name="David-Palma M."/>
            <person name="Shea T."/>
            <person name="Bowers K."/>
            <person name="McGinley-Smith S."/>
            <person name="Mohammad A.W."/>
            <person name="Gnirke A."/>
            <person name="Yurkov A.M."/>
            <person name="Nowrousian M."/>
            <person name="Sun S."/>
            <person name="Cuomo C.A."/>
            <person name="Heitman J."/>
        </authorList>
    </citation>
    <scope>NUCLEOTIDE SEQUENCE [LARGE SCALE GENOMIC DNA]</scope>
    <source>
        <strain evidence="5 6">CBS 6074</strain>
    </source>
</reference>
<gene>
    <name evidence="5" type="ORF">L201_003384</name>
</gene>
<dbReference type="InterPro" id="IPR011993">
    <property type="entry name" value="PH-like_dom_sf"/>
</dbReference>
<feature type="region of interest" description="Disordered" evidence="3">
    <location>
        <begin position="951"/>
        <end position="987"/>
    </location>
</feature>
<dbReference type="Proteomes" id="UP001355207">
    <property type="component" value="Chromosome 4"/>
</dbReference>
<dbReference type="Pfam" id="PF00621">
    <property type="entry name" value="RhoGEF"/>
    <property type="match status" value="1"/>
</dbReference>